<dbReference type="RefSeq" id="WP_257749130.1">
    <property type="nucleotide sequence ID" value="NZ_JAKIHV010000009.1"/>
</dbReference>
<proteinExistence type="predicted"/>
<dbReference type="Proteomes" id="UP001147046">
    <property type="component" value="Unassembled WGS sequence"/>
</dbReference>
<name>A0AAJ1JSM3_9ENTR</name>
<evidence type="ECO:0000313" key="1">
    <source>
        <dbReference type="EMBL" id="MDE9624572.1"/>
    </source>
</evidence>
<evidence type="ECO:0000313" key="2">
    <source>
        <dbReference type="Proteomes" id="UP001147046"/>
    </source>
</evidence>
<comment type="caution">
    <text evidence="1">The sequence shown here is derived from an EMBL/GenBank/DDBJ whole genome shotgun (WGS) entry which is preliminary data.</text>
</comment>
<sequence length="89" mass="10311">MPTKTNWLKALNMVNENELHQRRNLIILLANGVHEALAMDADKLDDRMNDLFIDKVGYRNFTSDEEEDSYVDGVEKMMLAEALQRLTRA</sequence>
<reference evidence="1" key="1">
    <citation type="submission" date="2022-01" db="EMBL/GenBank/DDBJ databases">
        <title>Genetic Characterization of Carbapenem-resistant Citrobacter spp. from China: a multicenter study.</title>
        <authorList>
            <person name="Ye L."/>
        </authorList>
    </citation>
    <scope>NUCLEOTIDE SEQUENCE</scope>
    <source>
        <strain evidence="1">IR5464</strain>
    </source>
</reference>
<protein>
    <submittedName>
        <fullName evidence="1">Uncharacterized protein</fullName>
    </submittedName>
</protein>
<accession>A0AAJ1JSM3</accession>
<dbReference type="EMBL" id="JAKIHV010000009">
    <property type="protein sequence ID" value="MDE9624572.1"/>
    <property type="molecule type" value="Genomic_DNA"/>
</dbReference>
<organism evidence="1 2">
    <name type="scientific">Citrobacter portucalensis</name>
    <dbReference type="NCBI Taxonomy" id="1639133"/>
    <lineage>
        <taxon>Bacteria</taxon>
        <taxon>Pseudomonadati</taxon>
        <taxon>Pseudomonadota</taxon>
        <taxon>Gammaproteobacteria</taxon>
        <taxon>Enterobacterales</taxon>
        <taxon>Enterobacteriaceae</taxon>
        <taxon>Citrobacter</taxon>
        <taxon>Citrobacter freundii complex</taxon>
    </lineage>
</organism>
<dbReference type="AlphaFoldDB" id="A0AAJ1JSM3"/>
<gene>
    <name evidence="1" type="ORF">L2102_14690</name>
</gene>